<dbReference type="InterPro" id="IPR001478">
    <property type="entry name" value="PDZ"/>
</dbReference>
<reference evidence="4" key="1">
    <citation type="journal article" date="2002" name="Science">
        <title>The draft genome of Ciona intestinalis: insights into chordate and vertebrate origins.</title>
        <authorList>
            <person name="Dehal P."/>
            <person name="Satou Y."/>
            <person name="Campbell R.K."/>
            <person name="Chapman J."/>
            <person name="Degnan B."/>
            <person name="De Tomaso A."/>
            <person name="Davidson B."/>
            <person name="Di Gregorio A."/>
            <person name="Gelpke M."/>
            <person name="Goodstein D.M."/>
            <person name="Harafuji N."/>
            <person name="Hastings K.E."/>
            <person name="Ho I."/>
            <person name="Hotta K."/>
            <person name="Huang W."/>
            <person name="Kawashima T."/>
            <person name="Lemaire P."/>
            <person name="Martinez D."/>
            <person name="Meinertzhagen I.A."/>
            <person name="Necula S."/>
            <person name="Nonaka M."/>
            <person name="Putnam N."/>
            <person name="Rash S."/>
            <person name="Saiga H."/>
            <person name="Satake M."/>
            <person name="Terry A."/>
            <person name="Yamada L."/>
            <person name="Wang H.G."/>
            <person name="Awazu S."/>
            <person name="Azumi K."/>
            <person name="Boore J."/>
            <person name="Branno M."/>
            <person name="Chin-Bow S."/>
            <person name="DeSantis R."/>
            <person name="Doyle S."/>
            <person name="Francino P."/>
            <person name="Keys D.N."/>
            <person name="Haga S."/>
            <person name="Hayashi H."/>
            <person name="Hino K."/>
            <person name="Imai K.S."/>
            <person name="Inaba K."/>
            <person name="Kano S."/>
            <person name="Kobayashi K."/>
            <person name="Kobayashi M."/>
            <person name="Lee B.I."/>
            <person name="Makabe K.W."/>
            <person name="Manohar C."/>
            <person name="Matassi G."/>
            <person name="Medina M."/>
            <person name="Mochizuki Y."/>
            <person name="Mount S."/>
            <person name="Morishita T."/>
            <person name="Miura S."/>
            <person name="Nakayama A."/>
            <person name="Nishizaka S."/>
            <person name="Nomoto H."/>
            <person name="Ohta F."/>
            <person name="Oishi K."/>
            <person name="Rigoutsos I."/>
            <person name="Sano M."/>
            <person name="Sasaki A."/>
            <person name="Sasakura Y."/>
            <person name="Shoguchi E."/>
            <person name="Shin-i T."/>
            <person name="Spagnuolo A."/>
            <person name="Stainier D."/>
            <person name="Suzuki M.M."/>
            <person name="Tassy O."/>
            <person name="Takatori N."/>
            <person name="Tokuoka M."/>
            <person name="Yagi K."/>
            <person name="Yoshizaki F."/>
            <person name="Wada S."/>
            <person name="Zhang C."/>
            <person name="Hyatt P.D."/>
            <person name="Larimer F."/>
            <person name="Detter C."/>
            <person name="Doggett N."/>
            <person name="Glavina T."/>
            <person name="Hawkins T."/>
            <person name="Richardson P."/>
            <person name="Lucas S."/>
            <person name="Kohara Y."/>
            <person name="Levine M."/>
            <person name="Satoh N."/>
            <person name="Rokhsar D.S."/>
        </authorList>
    </citation>
    <scope>NUCLEOTIDE SEQUENCE [LARGE SCALE GENOMIC DNA]</scope>
</reference>
<dbReference type="SMART" id="SM00228">
    <property type="entry name" value="PDZ"/>
    <property type="match status" value="1"/>
</dbReference>
<dbReference type="GeneTree" id="ENSGT00940000168706"/>
<dbReference type="AlphaFoldDB" id="F6W610"/>
<keyword evidence="4" id="KW-1185">Reference proteome</keyword>
<evidence type="ECO:0000313" key="3">
    <source>
        <dbReference type="Ensembl" id="ENSCINP00000028040.2"/>
    </source>
</evidence>
<dbReference type="InterPro" id="IPR036034">
    <property type="entry name" value="PDZ_sf"/>
</dbReference>
<dbReference type="Pfam" id="PF00595">
    <property type="entry name" value="PDZ"/>
    <property type="match status" value="1"/>
</dbReference>
<protein>
    <recommendedName>
        <fullName evidence="2">PDZ domain-containing protein</fullName>
    </recommendedName>
</protein>
<dbReference type="Gene3D" id="2.30.42.10">
    <property type="match status" value="1"/>
</dbReference>
<evidence type="ECO:0000313" key="4">
    <source>
        <dbReference type="Proteomes" id="UP000008144"/>
    </source>
</evidence>
<dbReference type="PROSITE" id="PS50106">
    <property type="entry name" value="PDZ"/>
    <property type="match status" value="1"/>
</dbReference>
<dbReference type="PANTHER" id="PTHR45872:SF2">
    <property type="entry name" value="RHO GUANINE NUCLEOTIDE EXCHANGE FACTOR 2, ISOFORM D"/>
    <property type="match status" value="1"/>
</dbReference>
<feature type="domain" description="PDZ" evidence="2">
    <location>
        <begin position="62"/>
        <end position="125"/>
    </location>
</feature>
<dbReference type="CDD" id="cd23069">
    <property type="entry name" value="PDZ_ARHGEF11-12-like"/>
    <property type="match status" value="1"/>
</dbReference>
<evidence type="ECO:0000259" key="2">
    <source>
        <dbReference type="PROSITE" id="PS50106"/>
    </source>
</evidence>
<dbReference type="SUPFAM" id="SSF50156">
    <property type="entry name" value="PDZ domain-like"/>
    <property type="match status" value="1"/>
</dbReference>
<feature type="compositionally biased region" description="Basic and acidic residues" evidence="1">
    <location>
        <begin position="39"/>
        <end position="50"/>
    </location>
</feature>
<evidence type="ECO:0000256" key="1">
    <source>
        <dbReference type="SAM" id="MobiDB-lite"/>
    </source>
</evidence>
<dbReference type="FunFam" id="2.30.42.10:FF:000033">
    <property type="entry name" value="Rho guanine nucleotide exchange factor (GEF) 11"/>
    <property type="match status" value="1"/>
</dbReference>
<dbReference type="PANTHER" id="PTHR45872">
    <property type="entry name" value="RHO GUANINE NUCLEOTIDE EXCHANGE FACTOR 2, ISOFORM D"/>
    <property type="match status" value="1"/>
</dbReference>
<reference evidence="3" key="3">
    <citation type="submission" date="2025-09" db="UniProtKB">
        <authorList>
            <consortium name="Ensembl"/>
        </authorList>
    </citation>
    <scope>IDENTIFICATION</scope>
</reference>
<dbReference type="HOGENOM" id="CLU_1521170_0_0_1"/>
<feature type="compositionally biased region" description="Basic and acidic residues" evidence="1">
    <location>
        <begin position="13"/>
        <end position="28"/>
    </location>
</feature>
<dbReference type="InParanoid" id="F6W610"/>
<name>F6W610_CIOIN</name>
<dbReference type="Proteomes" id="UP000008144">
    <property type="component" value="Unassembled WGS sequence"/>
</dbReference>
<feature type="region of interest" description="Disordered" evidence="1">
    <location>
        <begin position="156"/>
        <end position="177"/>
    </location>
</feature>
<accession>F6W610</accession>
<feature type="region of interest" description="Disordered" evidence="1">
    <location>
        <begin position="1"/>
        <end position="53"/>
    </location>
</feature>
<reference evidence="3" key="2">
    <citation type="submission" date="2025-08" db="UniProtKB">
        <authorList>
            <consortium name="Ensembl"/>
        </authorList>
    </citation>
    <scope>IDENTIFICATION</scope>
</reference>
<sequence>MEVQKGSINDRLGASRKERKEHHREQRLSKAIIGGPIQLKEKSSESHDTNDVTGGPSLVMKCVIVQRDERGYGLTVSGDNPVYVQSVKEDGAAHKAGVVQGDRIIKVNGSKVTECNHVEVVKLIKADSYVALTLLGAPVTHNNNLASGDSPIHTEVQAKPKQSTGKTTFYDEKVETI</sequence>
<dbReference type="Ensembl" id="ENSCINT00000028286.2">
    <property type="protein sequence ID" value="ENSCINP00000028040.2"/>
    <property type="gene ID" value="ENSCING00000016058.2"/>
</dbReference>
<proteinExistence type="predicted"/>
<dbReference type="STRING" id="7719.ENSCINP00000028040"/>
<organism evidence="3 4">
    <name type="scientific">Ciona intestinalis</name>
    <name type="common">Transparent sea squirt</name>
    <name type="synonym">Ascidia intestinalis</name>
    <dbReference type="NCBI Taxonomy" id="7719"/>
    <lineage>
        <taxon>Eukaryota</taxon>
        <taxon>Metazoa</taxon>
        <taxon>Chordata</taxon>
        <taxon>Tunicata</taxon>
        <taxon>Ascidiacea</taxon>
        <taxon>Phlebobranchia</taxon>
        <taxon>Cionidae</taxon>
        <taxon>Ciona</taxon>
    </lineage>
</organism>